<gene>
    <name evidence="3" type="ORF">LSAA_1752</name>
</gene>
<accession>A0A7R8CC48</accession>
<feature type="domain" description="CD80-like immunoglobulin C2-set" evidence="2">
    <location>
        <begin position="146"/>
        <end position="224"/>
    </location>
</feature>
<organism evidence="3 4">
    <name type="scientific">Lepeophtheirus salmonis</name>
    <name type="common">Salmon louse</name>
    <name type="synonym">Caligus salmonis</name>
    <dbReference type="NCBI Taxonomy" id="72036"/>
    <lineage>
        <taxon>Eukaryota</taxon>
        <taxon>Metazoa</taxon>
        <taxon>Ecdysozoa</taxon>
        <taxon>Arthropoda</taxon>
        <taxon>Crustacea</taxon>
        <taxon>Multicrustacea</taxon>
        <taxon>Hexanauplia</taxon>
        <taxon>Copepoda</taxon>
        <taxon>Siphonostomatoida</taxon>
        <taxon>Caligidae</taxon>
        <taxon>Lepeophtheirus</taxon>
    </lineage>
</organism>
<evidence type="ECO:0000313" key="4">
    <source>
        <dbReference type="Proteomes" id="UP000675881"/>
    </source>
</evidence>
<keyword evidence="4" id="KW-1185">Reference proteome</keyword>
<evidence type="ECO:0000259" key="2">
    <source>
        <dbReference type="Pfam" id="PF08205"/>
    </source>
</evidence>
<sequence>MTNLKILWSLLFLYGSNIGLLHGIESSLIIVKEKDPLHVSCQGSRPYSICKITLPQGTICTIKGGESEKSCEDGAKFDKTDPNACALDIESASSDFNGFYKCEIITFEDDDGGKATSDAQDIEVIVSTPADVEFDDIYGSVTVIVNKQNNFTCTAEYGRPVGEFIWRLGEEDEDNAVFFDNESPMNIVKDENSYYKVSQSFWYNPEIDHNAKNLYCIYNQHDQDGNVIHSTSDHISFDVYYLNEPAAATVIPKVDLGEDFHISYIFGSYPKPKIEDIIWRIKGTEDVNIELKAKNPRDPSVFMDGKYILDPIINAGDQMYSIGFTISNVTEEDFARTYDVKISNRKKHSNDLILSTVHTFDIQTSTAGGSSDTGSSSTVTGIVISIALILCSLLLSRSS</sequence>
<proteinExistence type="predicted"/>
<protein>
    <submittedName>
        <fullName evidence="3">(salmon louse) hypothetical protein</fullName>
    </submittedName>
</protein>
<reference evidence="3" key="1">
    <citation type="submission" date="2021-02" db="EMBL/GenBank/DDBJ databases">
        <authorList>
            <person name="Bekaert M."/>
        </authorList>
    </citation>
    <scope>NUCLEOTIDE SEQUENCE</scope>
    <source>
        <strain evidence="3">IoA-00</strain>
    </source>
</reference>
<dbReference type="Pfam" id="PF08205">
    <property type="entry name" value="C2-set_2"/>
    <property type="match status" value="1"/>
</dbReference>
<evidence type="ECO:0000313" key="3">
    <source>
        <dbReference type="EMBL" id="CAF2766881.1"/>
    </source>
</evidence>
<name>A0A7R8CC48_LEPSM</name>
<dbReference type="EMBL" id="HG994580">
    <property type="protein sequence ID" value="CAF2766881.1"/>
    <property type="molecule type" value="Genomic_DNA"/>
</dbReference>
<dbReference type="InterPro" id="IPR013162">
    <property type="entry name" value="CD80_C2-set"/>
</dbReference>
<dbReference type="AlphaFoldDB" id="A0A7R8CC48"/>
<dbReference type="Gene3D" id="2.60.40.10">
    <property type="entry name" value="Immunoglobulins"/>
    <property type="match status" value="1"/>
</dbReference>
<evidence type="ECO:0000256" key="1">
    <source>
        <dbReference type="ARBA" id="ARBA00023157"/>
    </source>
</evidence>
<dbReference type="InterPro" id="IPR013783">
    <property type="entry name" value="Ig-like_fold"/>
</dbReference>
<dbReference type="Proteomes" id="UP000675881">
    <property type="component" value="Chromosome 1"/>
</dbReference>
<keyword evidence="1" id="KW-1015">Disulfide bond</keyword>